<keyword evidence="2" id="KW-0732">Signal</keyword>
<comment type="caution">
    <text evidence="4">The sequence shown here is derived from an EMBL/GenBank/DDBJ whole genome shotgun (WGS) entry which is preliminary data.</text>
</comment>
<dbReference type="PANTHER" id="PTHR42951">
    <property type="entry name" value="METALLO-BETA-LACTAMASE DOMAIN-CONTAINING"/>
    <property type="match status" value="1"/>
</dbReference>
<protein>
    <submittedName>
        <fullName evidence="4">Quinoprotein relay system zinc metallohydrolase 2</fullName>
    </submittedName>
</protein>
<evidence type="ECO:0000313" key="5">
    <source>
        <dbReference type="Proteomes" id="UP000678276"/>
    </source>
</evidence>
<proteinExistence type="inferred from homology"/>
<evidence type="ECO:0000256" key="1">
    <source>
        <dbReference type="ARBA" id="ARBA00005250"/>
    </source>
</evidence>
<dbReference type="InterPro" id="IPR030829">
    <property type="entry name" value="SoxH-rel_PQQ_2"/>
</dbReference>
<dbReference type="Proteomes" id="UP000678276">
    <property type="component" value="Unassembled WGS sequence"/>
</dbReference>
<feature type="chain" id="PRO_5045874998" evidence="2">
    <location>
        <begin position="28"/>
        <end position="311"/>
    </location>
</feature>
<dbReference type="SMART" id="SM00849">
    <property type="entry name" value="Lactamase_B"/>
    <property type="match status" value="1"/>
</dbReference>
<dbReference type="InterPro" id="IPR001279">
    <property type="entry name" value="Metallo-B-lactamas"/>
</dbReference>
<dbReference type="CDD" id="cd16282">
    <property type="entry name" value="metallo-hydrolase-like_MBL-fold"/>
    <property type="match status" value="1"/>
</dbReference>
<keyword evidence="5" id="KW-1185">Reference proteome</keyword>
<evidence type="ECO:0000256" key="2">
    <source>
        <dbReference type="SAM" id="SignalP"/>
    </source>
</evidence>
<feature type="signal peptide" evidence="2">
    <location>
        <begin position="1"/>
        <end position="27"/>
    </location>
</feature>
<reference evidence="4 5" key="1">
    <citation type="submission" date="2021-04" db="EMBL/GenBank/DDBJ databases">
        <title>Whole genome sequence of Jiella sp. KSK16Y-1.</title>
        <authorList>
            <person name="Tuo L."/>
        </authorList>
    </citation>
    <scope>NUCLEOTIDE SEQUENCE [LARGE SCALE GENOMIC DNA]</scope>
    <source>
        <strain evidence="4 5">KSK16Y-1</strain>
    </source>
</reference>
<accession>A0ABS4BCI7</accession>
<dbReference type="NCBIfam" id="TIGR04559">
    <property type="entry name" value="SoxH_rel_PQQ_2"/>
    <property type="match status" value="1"/>
</dbReference>
<dbReference type="Gene3D" id="3.60.15.10">
    <property type="entry name" value="Ribonuclease Z/Hydroxyacylglutathione hydrolase-like"/>
    <property type="match status" value="1"/>
</dbReference>
<evidence type="ECO:0000313" key="4">
    <source>
        <dbReference type="EMBL" id="MBP0614470.1"/>
    </source>
</evidence>
<name>A0ABS4BCI7_9HYPH</name>
<dbReference type="PANTHER" id="PTHR42951:SF4">
    <property type="entry name" value="ACYL-COENZYME A THIOESTERASE MBLAC2"/>
    <property type="match status" value="1"/>
</dbReference>
<comment type="similarity">
    <text evidence="1">Belongs to the metallo-beta-lactamase superfamily. Class-B beta-lactamase family.</text>
</comment>
<dbReference type="InterPro" id="IPR050855">
    <property type="entry name" value="NDM-1-like"/>
</dbReference>
<dbReference type="InterPro" id="IPR036866">
    <property type="entry name" value="RibonucZ/Hydroxyglut_hydro"/>
</dbReference>
<dbReference type="EMBL" id="JAGJCF010000001">
    <property type="protein sequence ID" value="MBP0614470.1"/>
    <property type="molecule type" value="Genomic_DNA"/>
</dbReference>
<gene>
    <name evidence="4" type="ORF">J6595_02635</name>
</gene>
<dbReference type="Pfam" id="PF00753">
    <property type="entry name" value="Lactamase_B"/>
    <property type="match status" value="1"/>
</dbReference>
<dbReference type="SUPFAM" id="SSF56281">
    <property type="entry name" value="Metallo-hydrolase/oxidoreductase"/>
    <property type="match status" value="1"/>
</dbReference>
<evidence type="ECO:0000259" key="3">
    <source>
        <dbReference type="SMART" id="SM00849"/>
    </source>
</evidence>
<dbReference type="RefSeq" id="WP_209592868.1">
    <property type="nucleotide sequence ID" value="NZ_JAGJCF010000001.1"/>
</dbReference>
<feature type="domain" description="Metallo-beta-lactamase" evidence="3">
    <location>
        <begin position="56"/>
        <end position="240"/>
    </location>
</feature>
<organism evidence="4 5">
    <name type="scientific">Jiella mangrovi</name>
    <dbReference type="NCBI Taxonomy" id="2821407"/>
    <lineage>
        <taxon>Bacteria</taxon>
        <taxon>Pseudomonadati</taxon>
        <taxon>Pseudomonadota</taxon>
        <taxon>Alphaproteobacteria</taxon>
        <taxon>Hyphomicrobiales</taxon>
        <taxon>Aurantimonadaceae</taxon>
        <taxon>Jiella</taxon>
    </lineage>
</organism>
<sequence length="311" mass="33498">MAGRARRFRAILAIAAFGWMAQPGAAAQEDFIEIAPGIHVRHGAIAEETPENLGAIANIGFIVGDDAVAMIDSGGSVPDGEAALAAIRKVTTKPVKWLIVTHMHPDHTFGNQVFDAAGATIIGHRRLPAALAARADFYKQSMRPQIGDALADEVTITLPDETVADERRIDLGGRTIVIKAWDTAHTDNDLTVFDEKTRTLFAGDLLFIEHVPVLDGSLKGWLAQLPALAAIPAKRVVAGHGPVSAQWPQALEPEKTYLETLAADIRKAISEGVPLAEAVPDAAASERPKWRLFDDYNPRNATASFAELEWE</sequence>